<feature type="domain" description="Ferritin/DPS" evidence="1">
    <location>
        <begin position="11"/>
        <end position="108"/>
    </location>
</feature>
<dbReference type="EMBL" id="UINC01085846">
    <property type="protein sequence ID" value="SVC33759.1"/>
    <property type="molecule type" value="Genomic_DNA"/>
</dbReference>
<organism evidence="2">
    <name type="scientific">marine metagenome</name>
    <dbReference type="NCBI Taxonomy" id="408172"/>
    <lineage>
        <taxon>unclassified sequences</taxon>
        <taxon>metagenomes</taxon>
        <taxon>ecological metagenomes</taxon>
    </lineage>
</organism>
<dbReference type="AlphaFoldDB" id="A0A382LAT7"/>
<dbReference type="Gene3D" id="1.20.1260.10">
    <property type="match status" value="1"/>
</dbReference>
<protein>
    <recommendedName>
        <fullName evidence="1">Ferritin/DPS domain-containing protein</fullName>
    </recommendedName>
</protein>
<dbReference type="InterPro" id="IPR012347">
    <property type="entry name" value="Ferritin-like"/>
</dbReference>
<dbReference type="InterPro" id="IPR008331">
    <property type="entry name" value="Ferritin_DPS_dom"/>
</dbReference>
<gene>
    <name evidence="2" type="ORF">METZ01_LOCUS286613</name>
</gene>
<accession>A0A382LAT7</accession>
<dbReference type="SUPFAM" id="SSF47240">
    <property type="entry name" value="Ferritin-like"/>
    <property type="match status" value="1"/>
</dbReference>
<proteinExistence type="predicted"/>
<name>A0A382LAT7_9ZZZZ</name>
<reference evidence="2" key="1">
    <citation type="submission" date="2018-05" db="EMBL/GenBank/DDBJ databases">
        <authorList>
            <person name="Lanie J.A."/>
            <person name="Ng W.-L."/>
            <person name="Kazmierczak K.M."/>
            <person name="Andrzejewski T.M."/>
            <person name="Davidsen T.M."/>
            <person name="Wayne K.J."/>
            <person name="Tettelin H."/>
            <person name="Glass J.I."/>
            <person name="Rusch D."/>
            <person name="Podicherti R."/>
            <person name="Tsui H.-C.T."/>
            <person name="Winkler M.E."/>
        </authorList>
    </citation>
    <scope>NUCLEOTIDE SEQUENCE</scope>
</reference>
<evidence type="ECO:0000259" key="1">
    <source>
        <dbReference type="Pfam" id="PF00210"/>
    </source>
</evidence>
<feature type="non-terminal residue" evidence="2">
    <location>
        <position position="115"/>
    </location>
</feature>
<dbReference type="CDD" id="cd00657">
    <property type="entry name" value="Ferritin_like"/>
    <property type="match status" value="1"/>
</dbReference>
<sequence>MRKLNEKTVCDLLNKIVEYEMAGVVRYAHSSLMVTGPYRIPIVTFLQEQANESLQHALQAGELITGMDGHPSQIIANIKESHDHSVKQILQEGLDHELNSINLYKELLVEVDNAS</sequence>
<evidence type="ECO:0000313" key="2">
    <source>
        <dbReference type="EMBL" id="SVC33759.1"/>
    </source>
</evidence>
<dbReference type="GO" id="GO:0008199">
    <property type="term" value="F:ferric iron binding"/>
    <property type="evidence" value="ECO:0007669"/>
    <property type="project" value="InterPro"/>
</dbReference>
<dbReference type="Pfam" id="PF00210">
    <property type="entry name" value="Ferritin"/>
    <property type="match status" value="1"/>
</dbReference>
<dbReference type="InterPro" id="IPR009078">
    <property type="entry name" value="Ferritin-like_SF"/>
</dbReference>